<dbReference type="EMBL" id="CP002583">
    <property type="protein sequence ID" value="ADZ91245.1"/>
    <property type="molecule type" value="Genomic_DNA"/>
</dbReference>
<dbReference type="AlphaFoldDB" id="F2K3A3"/>
<dbReference type="Pfam" id="PF01177">
    <property type="entry name" value="Asp_Glu_race"/>
    <property type="match status" value="1"/>
</dbReference>
<dbReference type="eggNOG" id="COG0796">
    <property type="taxonomic scope" value="Bacteria"/>
</dbReference>
<evidence type="ECO:0000256" key="1">
    <source>
        <dbReference type="ARBA" id="ARBA00001602"/>
    </source>
</evidence>
<dbReference type="SUPFAM" id="SSF53681">
    <property type="entry name" value="Aspartate/glutamate racemase"/>
    <property type="match status" value="2"/>
</dbReference>
<dbReference type="RefSeq" id="WP_013661150.1">
    <property type="nucleotide sequence ID" value="NC_015276.1"/>
</dbReference>
<dbReference type="NCBIfam" id="TIGR00067">
    <property type="entry name" value="glut_race"/>
    <property type="match status" value="1"/>
</dbReference>
<evidence type="ECO:0000256" key="5">
    <source>
        <dbReference type="ARBA" id="ARBA00023235"/>
    </source>
</evidence>
<comment type="pathway">
    <text evidence="7">Cell wall biogenesis; peptidoglycan biosynthesis.</text>
</comment>
<evidence type="ECO:0000256" key="7">
    <source>
        <dbReference type="HAMAP-Rule" id="MF_00258"/>
    </source>
</evidence>
<dbReference type="InterPro" id="IPR015942">
    <property type="entry name" value="Asp/Glu/hydantoin_racemase"/>
</dbReference>
<feature type="binding site" evidence="7">
    <location>
        <begin position="75"/>
        <end position="76"/>
    </location>
    <ligand>
        <name>substrate</name>
    </ligand>
</feature>
<dbReference type="InterPro" id="IPR004391">
    <property type="entry name" value="Glu_race"/>
</dbReference>
<comment type="function">
    <text evidence="7">Provides the (R)-glutamate required for cell wall biosynthesis.</text>
</comment>
<dbReference type="HAMAP" id="MF_00258">
    <property type="entry name" value="Glu_racemase"/>
    <property type="match status" value="1"/>
</dbReference>
<reference evidence="8 9" key="1">
    <citation type="journal article" date="2012" name="Stand. Genomic Sci.">
        <title>Complete genome sequence of the melanogenic marine bacterium Marinomonas mediterranea type strain (MMB-1(T)).</title>
        <authorList>
            <person name="Lucas-Elio P."/>
            <person name="Goodwin L."/>
            <person name="Woyke T."/>
            <person name="Pitluck S."/>
            <person name="Nolan M."/>
            <person name="Kyrpides N.C."/>
            <person name="Detter J.C."/>
            <person name="Copeland A."/>
            <person name="Teshima H."/>
            <person name="Bruce D."/>
            <person name="Detter C."/>
            <person name="Tapia R."/>
            <person name="Han S."/>
            <person name="Land M.L."/>
            <person name="Ivanova N."/>
            <person name="Mikhailova N."/>
            <person name="Johnston A.W."/>
            <person name="Sanchez-Amat A."/>
        </authorList>
    </citation>
    <scope>NUCLEOTIDE SEQUENCE [LARGE SCALE GENOMIC DNA]</scope>
    <source>
        <strain evidence="9">ATCC 700492 / JCM 21426 / NBRC 103028 / MMB-1</strain>
    </source>
</reference>
<dbReference type="GO" id="GO:0071555">
    <property type="term" value="P:cell wall organization"/>
    <property type="evidence" value="ECO:0007669"/>
    <property type="project" value="UniProtKB-KW"/>
</dbReference>
<dbReference type="GO" id="GO:0008881">
    <property type="term" value="F:glutamate racemase activity"/>
    <property type="evidence" value="ECO:0007669"/>
    <property type="project" value="UniProtKB-UniRule"/>
</dbReference>
<organism evidence="8 9">
    <name type="scientific">Marinomonas mediterranea (strain ATCC 700492 / JCM 21426 / NBRC 103028 / MMB-1)</name>
    <dbReference type="NCBI Taxonomy" id="717774"/>
    <lineage>
        <taxon>Bacteria</taxon>
        <taxon>Pseudomonadati</taxon>
        <taxon>Pseudomonadota</taxon>
        <taxon>Gammaproteobacteria</taxon>
        <taxon>Oceanospirillales</taxon>
        <taxon>Oceanospirillaceae</taxon>
        <taxon>Marinomonas</taxon>
    </lineage>
</organism>
<dbReference type="EC" id="5.1.1.3" evidence="2 7"/>
<dbReference type="STRING" id="717774.Marme_1997"/>
<dbReference type="PANTHER" id="PTHR21198">
    <property type="entry name" value="GLUTAMATE RACEMASE"/>
    <property type="match status" value="1"/>
</dbReference>
<sequence>MKYNVAIIDSGSGGLSVLNTIRRQSPELNLHYYADSCFSPYGEKSSEFLKSRLVQIGRYLEALSEPVHAIVLACNTATVEGIDALRRAVSIPVVGVEPAVKPALVNPNVSRVSVLATPVTIGSNRLQALISLWKNDKQVQLISSADLARLIDSADSRSESALCKEIERICSEVTVFRPDVLVLACTHYPLVRDRFEGSLHGVEILEPSSSVSNQLIRRLEQEICIDCISDEGLPIGGVTLHSSGDEGDLKSLHRWCDDQSAVMGKCHLNFHTTVLS</sequence>
<dbReference type="PROSITE" id="PS00923">
    <property type="entry name" value="ASP_GLU_RACEMASE_1"/>
    <property type="match status" value="1"/>
</dbReference>
<accession>F2K3A3</accession>
<keyword evidence="5 7" id="KW-0413">Isomerase</keyword>
<dbReference type="InterPro" id="IPR018187">
    <property type="entry name" value="Asp/Glu_racemase_AS_1"/>
</dbReference>
<dbReference type="InterPro" id="IPR001920">
    <property type="entry name" value="Asp/Glu_race"/>
</dbReference>
<comment type="similarity">
    <text evidence="7">Belongs to the aspartate/glutamate racemases family.</text>
</comment>
<keyword evidence="4 7" id="KW-0573">Peptidoglycan synthesis</keyword>
<feature type="active site" description="Proton donor/acceptor" evidence="7">
    <location>
        <position position="185"/>
    </location>
</feature>
<feature type="binding site" evidence="7">
    <location>
        <begin position="9"/>
        <end position="10"/>
    </location>
    <ligand>
        <name>substrate</name>
    </ligand>
</feature>
<dbReference type="PATRIC" id="fig|717774.3.peg.2059"/>
<keyword evidence="3 7" id="KW-0133">Cell shape</keyword>
<dbReference type="HOGENOM" id="CLU_052344_2_1_6"/>
<evidence type="ECO:0000256" key="4">
    <source>
        <dbReference type="ARBA" id="ARBA00022984"/>
    </source>
</evidence>
<dbReference type="Gene3D" id="3.40.50.1860">
    <property type="match status" value="2"/>
</dbReference>
<evidence type="ECO:0000256" key="2">
    <source>
        <dbReference type="ARBA" id="ARBA00013090"/>
    </source>
</evidence>
<dbReference type="KEGG" id="mme:Marme_1997"/>
<feature type="binding site" evidence="7">
    <location>
        <begin position="41"/>
        <end position="42"/>
    </location>
    <ligand>
        <name>substrate</name>
    </ligand>
</feature>
<evidence type="ECO:0000256" key="6">
    <source>
        <dbReference type="ARBA" id="ARBA00023316"/>
    </source>
</evidence>
<gene>
    <name evidence="7" type="primary">murI</name>
    <name evidence="8" type="ordered locus">Marme_1997</name>
</gene>
<comment type="catalytic activity">
    <reaction evidence="1 7">
        <text>L-glutamate = D-glutamate</text>
        <dbReference type="Rhea" id="RHEA:12813"/>
        <dbReference type="ChEBI" id="CHEBI:29985"/>
        <dbReference type="ChEBI" id="CHEBI:29986"/>
        <dbReference type="EC" id="5.1.1.3"/>
    </reaction>
</comment>
<dbReference type="GO" id="GO:0009252">
    <property type="term" value="P:peptidoglycan biosynthetic process"/>
    <property type="evidence" value="ECO:0007669"/>
    <property type="project" value="UniProtKB-UniRule"/>
</dbReference>
<keyword evidence="9" id="KW-1185">Reference proteome</keyword>
<evidence type="ECO:0000256" key="3">
    <source>
        <dbReference type="ARBA" id="ARBA00022960"/>
    </source>
</evidence>
<evidence type="ECO:0000313" key="8">
    <source>
        <dbReference type="EMBL" id="ADZ91245.1"/>
    </source>
</evidence>
<name>F2K3A3_MARM1</name>
<dbReference type="PROSITE" id="PS00924">
    <property type="entry name" value="ASP_GLU_RACEMASE_2"/>
    <property type="match status" value="1"/>
</dbReference>
<protein>
    <recommendedName>
        <fullName evidence="2 7">Glutamate racemase</fullName>
        <ecNumber evidence="2 7">5.1.1.3</ecNumber>
    </recommendedName>
</protein>
<dbReference type="PANTHER" id="PTHR21198:SF2">
    <property type="entry name" value="GLUTAMATE RACEMASE"/>
    <property type="match status" value="1"/>
</dbReference>
<dbReference type="GO" id="GO:0008360">
    <property type="term" value="P:regulation of cell shape"/>
    <property type="evidence" value="ECO:0007669"/>
    <property type="project" value="UniProtKB-KW"/>
</dbReference>
<dbReference type="UniPathway" id="UPA00219"/>
<evidence type="ECO:0000313" key="9">
    <source>
        <dbReference type="Proteomes" id="UP000001062"/>
    </source>
</evidence>
<feature type="active site" description="Proton donor/acceptor" evidence="7">
    <location>
        <position position="74"/>
    </location>
</feature>
<dbReference type="InterPro" id="IPR033134">
    <property type="entry name" value="Asp/Glu_racemase_AS_2"/>
</dbReference>
<keyword evidence="6 7" id="KW-0961">Cell wall biogenesis/degradation</keyword>
<feature type="binding site" evidence="7">
    <location>
        <begin position="186"/>
        <end position="187"/>
    </location>
    <ligand>
        <name>substrate</name>
    </ligand>
</feature>
<proteinExistence type="inferred from homology"/>
<dbReference type="Proteomes" id="UP000001062">
    <property type="component" value="Chromosome"/>
</dbReference>
<dbReference type="OrthoDB" id="9801055at2"/>